<feature type="transmembrane region" description="Helical" evidence="6">
    <location>
        <begin position="154"/>
        <end position="174"/>
    </location>
</feature>
<dbReference type="SUPFAM" id="SSF103473">
    <property type="entry name" value="MFS general substrate transporter"/>
    <property type="match status" value="1"/>
</dbReference>
<feature type="transmembrane region" description="Helical" evidence="6">
    <location>
        <begin position="225"/>
        <end position="246"/>
    </location>
</feature>
<accession>A0A1H8CGH0</accession>
<dbReference type="Gene3D" id="1.20.1250.20">
    <property type="entry name" value="MFS general substrate transporter like domains"/>
    <property type="match status" value="2"/>
</dbReference>
<dbReference type="STRING" id="1166340.SAMN05192583_1595"/>
<feature type="transmembrane region" description="Helical" evidence="6">
    <location>
        <begin position="95"/>
        <end position="117"/>
    </location>
</feature>
<dbReference type="GO" id="GO:0016020">
    <property type="term" value="C:membrane"/>
    <property type="evidence" value="ECO:0007669"/>
    <property type="project" value="UniProtKB-SubCell"/>
</dbReference>
<sequence>MTVRADDRPVAVQPAVAPAPGARRVLALLLLVYILNFVDRQVLGILARPIQADLGLSRTEFGAIGGLAFALLYATAGVPLGLLADKVGRSRVIAASLAVWSGFTALCGAASGFWSLFWCRLGVGVGEAGGTAPSYALIAEYFPPGQRARALATYALGAPIGLAAGTLLGGAIAAAVNWRAAFVVLGLIGLIVSPLFARAVRDLPRVSTSPPPRGALALLVRKPSFWLLAFGASCASLVGYGLALWLPSVLMGANGFDLVGVSMFTGALFLVGGCAGVLAGGWMADRMGRAAHAWVPGVSFLIAAPLYAAGMSTGSSVVSFAALLVPSGLALVWLGTVTAAVQHLVPAQMRATASASFLLVTNLIGLGGGPLLMGHIADRLAYSLGDDALRWAALYVLGFYPIAAVLMLVAARTLSRDWMD</sequence>
<proteinExistence type="predicted"/>
<keyword evidence="3 6" id="KW-0812">Transmembrane</keyword>
<dbReference type="Pfam" id="PF07690">
    <property type="entry name" value="MFS_1"/>
    <property type="match status" value="1"/>
</dbReference>
<dbReference type="InterPro" id="IPR011701">
    <property type="entry name" value="MFS"/>
</dbReference>
<dbReference type="Proteomes" id="UP000199206">
    <property type="component" value="Unassembled WGS sequence"/>
</dbReference>
<reference evidence="9" key="1">
    <citation type="submission" date="2016-10" db="EMBL/GenBank/DDBJ databases">
        <authorList>
            <person name="Varghese N."/>
            <person name="Submissions S."/>
        </authorList>
    </citation>
    <scope>NUCLEOTIDE SEQUENCE [LARGE SCALE GENOMIC DNA]</scope>
    <source>
        <strain evidence="9">S6-262</strain>
    </source>
</reference>
<feature type="transmembrane region" description="Helical" evidence="6">
    <location>
        <begin position="25"/>
        <end position="43"/>
    </location>
</feature>
<keyword evidence="9" id="KW-1185">Reference proteome</keyword>
<gene>
    <name evidence="8" type="ORF">SAMN05192583_1595</name>
</gene>
<evidence type="ECO:0000256" key="6">
    <source>
        <dbReference type="SAM" id="Phobius"/>
    </source>
</evidence>
<evidence type="ECO:0000256" key="3">
    <source>
        <dbReference type="ARBA" id="ARBA00022692"/>
    </source>
</evidence>
<dbReference type="InterPro" id="IPR020846">
    <property type="entry name" value="MFS_dom"/>
</dbReference>
<evidence type="ECO:0000256" key="4">
    <source>
        <dbReference type="ARBA" id="ARBA00022989"/>
    </source>
</evidence>
<keyword evidence="4 6" id="KW-1133">Transmembrane helix</keyword>
<evidence type="ECO:0000256" key="5">
    <source>
        <dbReference type="ARBA" id="ARBA00023136"/>
    </source>
</evidence>
<dbReference type="InterPro" id="IPR036259">
    <property type="entry name" value="MFS_trans_sf"/>
</dbReference>
<feature type="transmembrane region" description="Helical" evidence="6">
    <location>
        <begin position="63"/>
        <end position="83"/>
    </location>
</feature>
<evidence type="ECO:0000256" key="1">
    <source>
        <dbReference type="ARBA" id="ARBA00004141"/>
    </source>
</evidence>
<dbReference type="PROSITE" id="PS50850">
    <property type="entry name" value="MFS"/>
    <property type="match status" value="1"/>
</dbReference>
<evidence type="ECO:0000256" key="2">
    <source>
        <dbReference type="ARBA" id="ARBA00022448"/>
    </source>
</evidence>
<name>A0A1H8CGH0_9SPHN</name>
<dbReference type="GO" id="GO:0022857">
    <property type="term" value="F:transmembrane transporter activity"/>
    <property type="evidence" value="ECO:0007669"/>
    <property type="project" value="InterPro"/>
</dbReference>
<feature type="transmembrane region" description="Helical" evidence="6">
    <location>
        <begin position="123"/>
        <end position="142"/>
    </location>
</feature>
<feature type="transmembrane region" description="Helical" evidence="6">
    <location>
        <begin position="389"/>
        <end position="411"/>
    </location>
</feature>
<keyword evidence="5 6" id="KW-0472">Membrane</keyword>
<dbReference type="RefSeq" id="WP_093665166.1">
    <property type="nucleotide sequence ID" value="NZ_FOCF01000003.1"/>
</dbReference>
<feature type="transmembrane region" description="Helical" evidence="6">
    <location>
        <begin position="357"/>
        <end position="377"/>
    </location>
</feature>
<dbReference type="AlphaFoldDB" id="A0A1H8CGH0"/>
<dbReference type="EMBL" id="FOCF01000003">
    <property type="protein sequence ID" value="SEM94090.1"/>
    <property type="molecule type" value="Genomic_DNA"/>
</dbReference>
<dbReference type="OrthoDB" id="7497327at2"/>
<protein>
    <submittedName>
        <fullName evidence="8">Sugar phosphate permease</fullName>
    </submittedName>
</protein>
<dbReference type="InterPro" id="IPR044770">
    <property type="entry name" value="MFS_spinster-like"/>
</dbReference>
<dbReference type="PANTHER" id="PTHR23505">
    <property type="entry name" value="SPINSTER"/>
    <property type="match status" value="1"/>
</dbReference>
<evidence type="ECO:0000259" key="7">
    <source>
        <dbReference type="PROSITE" id="PS50850"/>
    </source>
</evidence>
<feature type="transmembrane region" description="Helical" evidence="6">
    <location>
        <begin position="320"/>
        <end position="345"/>
    </location>
</feature>
<feature type="transmembrane region" description="Helical" evidence="6">
    <location>
        <begin position="291"/>
        <end position="308"/>
    </location>
</feature>
<keyword evidence="2" id="KW-0813">Transport</keyword>
<dbReference type="PANTHER" id="PTHR23505:SF79">
    <property type="entry name" value="PROTEIN SPINSTER"/>
    <property type="match status" value="1"/>
</dbReference>
<dbReference type="CDD" id="cd17328">
    <property type="entry name" value="MFS_spinster_like"/>
    <property type="match status" value="1"/>
</dbReference>
<organism evidence="8 9">
    <name type="scientific">Sphingomonas gellani</name>
    <dbReference type="NCBI Taxonomy" id="1166340"/>
    <lineage>
        <taxon>Bacteria</taxon>
        <taxon>Pseudomonadati</taxon>
        <taxon>Pseudomonadota</taxon>
        <taxon>Alphaproteobacteria</taxon>
        <taxon>Sphingomonadales</taxon>
        <taxon>Sphingomonadaceae</taxon>
        <taxon>Sphingomonas</taxon>
    </lineage>
</organism>
<comment type="subcellular location">
    <subcellularLocation>
        <location evidence="1">Membrane</location>
        <topology evidence="1">Multi-pass membrane protein</topology>
    </subcellularLocation>
</comment>
<feature type="transmembrane region" description="Helical" evidence="6">
    <location>
        <begin position="180"/>
        <end position="197"/>
    </location>
</feature>
<evidence type="ECO:0000313" key="9">
    <source>
        <dbReference type="Proteomes" id="UP000199206"/>
    </source>
</evidence>
<feature type="transmembrane region" description="Helical" evidence="6">
    <location>
        <begin position="258"/>
        <end position="279"/>
    </location>
</feature>
<feature type="domain" description="Major facilitator superfamily (MFS) profile" evidence="7">
    <location>
        <begin position="25"/>
        <end position="416"/>
    </location>
</feature>
<evidence type="ECO:0000313" key="8">
    <source>
        <dbReference type="EMBL" id="SEM94090.1"/>
    </source>
</evidence>